<name>A0A2R4NC84_CLODI</name>
<sequence>MNINDNKKKTYTLFIIVVLMFFLYTFLSIKEKSIDEKQNKDIVEVEQNENKDLNEENNKLLNEENNIEEKSVVDIGNKFIKAYHENLNSVEERLEALKSITDVDLYESIENELLMDRNKGNGDYQHRVIKQIHKEEYESQSTESVLYKVKVYSNWLNKDNKVTQEDITRYSIILVKENDKWIVADINSEILSK</sequence>
<proteinExistence type="predicted"/>
<dbReference type="RefSeq" id="WP_131009331.1">
    <property type="nucleotide sequence ID" value="NZ_BIOW01000011.1"/>
</dbReference>
<organism evidence="3">
    <name type="scientific">Clostridioides difficile</name>
    <name type="common">Peptoclostridium difficile</name>
    <dbReference type="NCBI Taxonomy" id="1496"/>
    <lineage>
        <taxon>Bacteria</taxon>
        <taxon>Bacillati</taxon>
        <taxon>Bacillota</taxon>
        <taxon>Clostridia</taxon>
        <taxon>Peptostreptococcales</taxon>
        <taxon>Peptostreptococcaceae</taxon>
        <taxon>Clostridioides</taxon>
    </lineage>
</organism>
<dbReference type="EMBL" id="MF547664">
    <property type="protein sequence ID" value="AVX33737.1"/>
    <property type="molecule type" value="Genomic_DNA"/>
</dbReference>
<geneLocation type="plasmid" evidence="3">
    <name>LIBA6289</name>
</geneLocation>
<dbReference type="AlphaFoldDB" id="A0A2R4NC84"/>
<protein>
    <recommendedName>
        <fullName evidence="4">Conjugative transposon protein</fullName>
    </recommendedName>
</protein>
<keyword evidence="3" id="KW-0614">Plasmid</keyword>
<accession>A0A2R4NC84</accession>
<keyword evidence="1" id="KW-0175">Coiled coil</keyword>
<evidence type="ECO:0000256" key="2">
    <source>
        <dbReference type="SAM" id="Phobius"/>
    </source>
</evidence>
<evidence type="ECO:0008006" key="4">
    <source>
        <dbReference type="Google" id="ProtNLM"/>
    </source>
</evidence>
<keyword evidence="2" id="KW-0472">Membrane</keyword>
<gene>
    <name evidence="3" type="ORF">plasmid_LIBA6289_00052</name>
</gene>
<feature type="coiled-coil region" evidence="1">
    <location>
        <begin position="43"/>
        <end position="100"/>
    </location>
</feature>
<keyword evidence="2" id="KW-1133">Transmembrane helix</keyword>
<feature type="transmembrane region" description="Helical" evidence="2">
    <location>
        <begin position="12"/>
        <end position="29"/>
    </location>
</feature>
<evidence type="ECO:0000256" key="1">
    <source>
        <dbReference type="SAM" id="Coils"/>
    </source>
</evidence>
<evidence type="ECO:0000313" key="3">
    <source>
        <dbReference type="EMBL" id="AVX33737.1"/>
    </source>
</evidence>
<reference evidence="3" key="1">
    <citation type="journal article" date="2018" name="Genome Biol. Evol.">
        <title>Two Groups of Cocirculating, Epidemic Clostridiodes difficile Strains Microdiversify through Different Mechanisms.</title>
        <authorList>
            <person name="Murillo T."/>
            <person name="Ramirez-Vargas G."/>
            <person name="Riedel T."/>
            <person name="Overmann J."/>
            <person name="Andersen J.M."/>
            <person name="Guzman-Verri C."/>
            <person name="Chaves-Olarte E."/>
            <person name="Rodriguez C."/>
        </authorList>
    </citation>
    <scope>NUCLEOTIDE SEQUENCE</scope>
    <source>
        <strain evidence="3">LIBA-6289</strain>
        <plasmid evidence="3">LIBA6289</plasmid>
    </source>
</reference>
<keyword evidence="2" id="KW-0812">Transmembrane</keyword>